<dbReference type="InterPro" id="IPR024932">
    <property type="entry name" value="ApbE"/>
</dbReference>
<gene>
    <name evidence="3" type="ORF">KVH43_10380</name>
</gene>
<accession>A0ABX8R9L9</accession>
<dbReference type="PANTHER" id="PTHR30040">
    <property type="entry name" value="THIAMINE BIOSYNTHESIS LIPOPROTEIN APBE"/>
    <property type="match status" value="1"/>
</dbReference>
<keyword evidence="1 2" id="KW-0808">Transferase</keyword>
<dbReference type="EC" id="2.7.1.180" evidence="1 2"/>
<comment type="function">
    <text evidence="2">Flavin transferase that catalyzes the transfer of the FMN moiety of FAD and its covalent binding to the hydroxyl group of a threonine residue in a target flavoprotein.</text>
</comment>
<reference evidence="3" key="1">
    <citation type="submission" date="2021-07" db="EMBL/GenBank/DDBJ databases">
        <title>Complete genome sequence of Crassaminicella sp. 143-21, isolated from a deep-sea hydrothermal vent.</title>
        <authorList>
            <person name="Li X."/>
        </authorList>
    </citation>
    <scope>NUCLEOTIDE SEQUENCE</scope>
    <source>
        <strain evidence="3">143-21</strain>
    </source>
</reference>
<keyword evidence="1 2" id="KW-0479">Metal-binding</keyword>
<keyword evidence="4" id="KW-1185">Reference proteome</keyword>
<keyword evidence="2" id="KW-0472">Membrane</keyword>
<dbReference type="Proteomes" id="UP000886818">
    <property type="component" value="Chromosome"/>
</dbReference>
<dbReference type="RefSeq" id="WP_218282462.1">
    <property type="nucleotide sequence ID" value="NZ_CP078093.1"/>
</dbReference>
<evidence type="ECO:0000256" key="1">
    <source>
        <dbReference type="PIRNR" id="PIRNR006268"/>
    </source>
</evidence>
<evidence type="ECO:0000313" key="4">
    <source>
        <dbReference type="Proteomes" id="UP000886818"/>
    </source>
</evidence>
<comment type="subcellular location">
    <subcellularLocation>
        <location evidence="2">Cell inner membrane</location>
        <topology evidence="2">Lipid-anchor</topology>
        <orientation evidence="2">Periplasmic side</orientation>
    </subcellularLocation>
</comment>
<evidence type="ECO:0000313" key="3">
    <source>
        <dbReference type="EMBL" id="QXM05764.1"/>
    </source>
</evidence>
<comment type="catalytic activity">
    <reaction evidence="1 2">
        <text>L-threonyl-[protein] + FAD = FMN-L-threonyl-[protein] + AMP + H(+)</text>
        <dbReference type="Rhea" id="RHEA:36847"/>
        <dbReference type="Rhea" id="RHEA-COMP:11060"/>
        <dbReference type="Rhea" id="RHEA-COMP:11061"/>
        <dbReference type="ChEBI" id="CHEBI:15378"/>
        <dbReference type="ChEBI" id="CHEBI:30013"/>
        <dbReference type="ChEBI" id="CHEBI:57692"/>
        <dbReference type="ChEBI" id="CHEBI:74257"/>
        <dbReference type="ChEBI" id="CHEBI:456215"/>
        <dbReference type="EC" id="2.7.1.180"/>
    </reaction>
</comment>
<dbReference type="GO" id="GO:0016740">
    <property type="term" value="F:transferase activity"/>
    <property type="evidence" value="ECO:0007669"/>
    <property type="project" value="UniProtKB-KW"/>
</dbReference>
<dbReference type="PANTHER" id="PTHR30040:SF2">
    <property type="entry name" value="FAD:PROTEIN FMN TRANSFERASE"/>
    <property type="match status" value="1"/>
</dbReference>
<sequence length="345" mass="38749">MTKKVNLYFCVIILLFVSLLSGCSKKKEPVTDSAYMLGTHLNITIWTENEDEGKKVIKECFKRISEIEKKMSVNIKDSEINNINKNAGKEFVKVSAETSKVLNKALKYGEISNGAFDLTVGKFVKLWGIGTYNERIPSKSEIDDALKYVDYKLLKKDEKNGYKLDKEGMRIDLGGIAKGYAADEAYRILKSNGIENAVINLGGNIFTLGTRPDGEIWKIGIQDPFEPTGTYMGIVQFSDKAIVTSGNYERFFIKNNKRYHHIIDPKTGYPSENGIISTTIITNHSIDADALSTSVYILGVKKGLDLIEKLDDVECIIVTKNRKVYLSSGMKDKFKIKNNSFQIEN</sequence>
<keyword evidence="1 2" id="KW-0460">Magnesium</keyword>
<keyword evidence="1 2" id="KW-0274">FAD</keyword>
<keyword evidence="2" id="KW-0449">Lipoprotein</keyword>
<protein>
    <recommendedName>
        <fullName evidence="1 2">FAD:protein FMN transferase</fullName>
        <ecNumber evidence="1 2">2.7.1.180</ecNumber>
    </recommendedName>
    <alternativeName>
        <fullName evidence="1">Flavin transferase</fullName>
    </alternativeName>
</protein>
<organism evidence="3 4">
    <name type="scientific">Crassaminicella indica</name>
    <dbReference type="NCBI Taxonomy" id="2855394"/>
    <lineage>
        <taxon>Bacteria</taxon>
        <taxon>Bacillati</taxon>
        <taxon>Bacillota</taxon>
        <taxon>Clostridia</taxon>
        <taxon>Eubacteriales</taxon>
        <taxon>Clostridiaceae</taxon>
        <taxon>Crassaminicella</taxon>
    </lineage>
</organism>
<name>A0ABX8R9L9_9CLOT</name>
<keyword evidence="1 2" id="KW-0285">Flavoprotein</keyword>
<comment type="similarity">
    <text evidence="1 2">Belongs to the ApbE family.</text>
</comment>
<keyword evidence="2" id="KW-0997">Cell inner membrane</keyword>
<proteinExistence type="inferred from homology"/>
<keyword evidence="2" id="KW-1003">Cell membrane</keyword>
<dbReference type="Pfam" id="PF02424">
    <property type="entry name" value="ApbE"/>
    <property type="match status" value="1"/>
</dbReference>
<dbReference type="EMBL" id="CP078093">
    <property type="protein sequence ID" value="QXM05764.1"/>
    <property type="molecule type" value="Genomic_DNA"/>
</dbReference>
<comment type="cofactor">
    <cofactor evidence="2">
        <name>Mg(2+)</name>
        <dbReference type="ChEBI" id="CHEBI:18420"/>
    </cofactor>
</comment>
<evidence type="ECO:0000256" key="2">
    <source>
        <dbReference type="RuleBase" id="RU363002"/>
    </source>
</evidence>
<dbReference type="PROSITE" id="PS51257">
    <property type="entry name" value="PROKAR_LIPOPROTEIN"/>
    <property type="match status" value="1"/>
</dbReference>
<dbReference type="PIRSF" id="PIRSF006268">
    <property type="entry name" value="ApbE"/>
    <property type="match status" value="1"/>
</dbReference>